<name>A0A7W9FT00_BREVE</name>
<protein>
    <submittedName>
        <fullName evidence="1">Uncharacterized protein</fullName>
    </submittedName>
</protein>
<dbReference type="RefSeq" id="WP_184278585.1">
    <property type="nucleotide sequence ID" value="NZ_JACHLJ010000001.1"/>
</dbReference>
<dbReference type="Proteomes" id="UP000556201">
    <property type="component" value="Unassembled WGS sequence"/>
</dbReference>
<reference evidence="1 2" key="1">
    <citation type="submission" date="2020-08" db="EMBL/GenBank/DDBJ databases">
        <title>Functional genomics of gut bacteria from endangered species of beetles.</title>
        <authorList>
            <person name="Carlos-Shanley C."/>
        </authorList>
    </citation>
    <scope>NUCLEOTIDE SEQUENCE [LARGE SCALE GENOMIC DNA]</scope>
    <source>
        <strain evidence="1 2">S00192</strain>
    </source>
</reference>
<sequence length="153" mass="16914">MSKTGEVEAFERLRIELRKLAASSPACVIDHDSEKYILLRMGDGGDMSLLEARLGSYELGLSCGQGLDFKRLRNDHDVEEALALCDAVIAGRGVSVSGPKGYPTRSWIFLDSRGFKKAVTTGAVSIMSWRRARSIKKSLWQRNRLPILVVESA</sequence>
<organism evidence="1 2">
    <name type="scientific">Brevundimonas vesicularis</name>
    <name type="common">Pseudomonas vesicularis</name>
    <dbReference type="NCBI Taxonomy" id="41276"/>
    <lineage>
        <taxon>Bacteria</taxon>
        <taxon>Pseudomonadati</taxon>
        <taxon>Pseudomonadota</taxon>
        <taxon>Alphaproteobacteria</taxon>
        <taxon>Caulobacterales</taxon>
        <taxon>Caulobacteraceae</taxon>
        <taxon>Brevundimonas</taxon>
    </lineage>
</organism>
<dbReference type="AlphaFoldDB" id="A0A7W9FT00"/>
<dbReference type="EMBL" id="JACHLJ010000001">
    <property type="protein sequence ID" value="MBB5771015.1"/>
    <property type="molecule type" value="Genomic_DNA"/>
</dbReference>
<evidence type="ECO:0000313" key="2">
    <source>
        <dbReference type="Proteomes" id="UP000556201"/>
    </source>
</evidence>
<gene>
    <name evidence="1" type="ORF">HNP47_000984</name>
</gene>
<evidence type="ECO:0000313" key="1">
    <source>
        <dbReference type="EMBL" id="MBB5771015.1"/>
    </source>
</evidence>
<accession>A0A7W9FT00</accession>
<proteinExistence type="predicted"/>
<comment type="caution">
    <text evidence="1">The sequence shown here is derived from an EMBL/GenBank/DDBJ whole genome shotgun (WGS) entry which is preliminary data.</text>
</comment>